<dbReference type="InterPro" id="IPR036188">
    <property type="entry name" value="FAD/NAD-bd_sf"/>
</dbReference>
<evidence type="ECO:0000256" key="2">
    <source>
        <dbReference type="ARBA" id="ARBA00005349"/>
    </source>
</evidence>
<dbReference type="Pfam" id="PF05222">
    <property type="entry name" value="AlaDh_PNT_N"/>
    <property type="match status" value="1"/>
</dbReference>
<evidence type="ECO:0000256" key="3">
    <source>
        <dbReference type="ARBA" id="ARBA00005689"/>
    </source>
</evidence>
<evidence type="ECO:0000313" key="9">
    <source>
        <dbReference type="EMBL" id="OWF66555.1"/>
    </source>
</evidence>
<dbReference type="InterPro" id="IPR008141">
    <property type="entry name" value="Ala_DH"/>
</dbReference>
<comment type="similarity">
    <text evidence="2">Belongs to the UbiH/COQ6 family.</text>
</comment>
<dbReference type="EC" id="1.4.1.1" evidence="4"/>
<dbReference type="GO" id="GO:0016705">
    <property type="term" value="F:oxidoreductase activity, acting on paired donors, with incorporation or reduction of molecular oxygen"/>
    <property type="evidence" value="ECO:0007669"/>
    <property type="project" value="InterPro"/>
</dbReference>
<dbReference type="InterPro" id="IPR008142">
    <property type="entry name" value="AlaDH/PNT_CS1"/>
</dbReference>
<dbReference type="PROSITE" id="PS01304">
    <property type="entry name" value="UBIH"/>
    <property type="match status" value="1"/>
</dbReference>
<dbReference type="UniPathway" id="UPA00232"/>
<dbReference type="SMART" id="SM01003">
    <property type="entry name" value="AlaDh_PNT_N"/>
    <property type="match status" value="1"/>
</dbReference>
<feature type="domain" description="Alanine dehydrogenase/pyridine nucleotide transhydrogenase NAD(H)-binding" evidence="7">
    <location>
        <begin position="149"/>
        <end position="297"/>
    </location>
</feature>
<dbReference type="InterPro" id="IPR007698">
    <property type="entry name" value="AlaDH/PNT_NAD(H)-bd"/>
</dbReference>
<dbReference type="OrthoDB" id="9804592at2"/>
<dbReference type="Pfam" id="PF01262">
    <property type="entry name" value="AlaDh_PNT_C"/>
    <property type="match status" value="1"/>
</dbReference>
<proteinExistence type="inferred from homology"/>
<dbReference type="Gene3D" id="3.50.50.60">
    <property type="entry name" value="FAD/NAD(P)-binding domain"/>
    <property type="match status" value="1"/>
</dbReference>
<reference evidence="9 10" key="1">
    <citation type="submission" date="2017-03" db="EMBL/GenBank/DDBJ databases">
        <title>New species Polynucleobacter sp. MWH-EgelM1-30-B4.</title>
        <authorList>
            <person name="Hahn M.W."/>
        </authorList>
    </citation>
    <scope>NUCLEOTIDE SEQUENCE [LARGE SCALE GENOMIC DNA]</scope>
    <source>
        <strain evidence="9 10">MWH-EgelM1-30-B4</strain>
    </source>
</reference>
<evidence type="ECO:0000256" key="5">
    <source>
        <dbReference type="ARBA" id="ARBA00023002"/>
    </source>
</evidence>
<dbReference type="AlphaFoldDB" id="A0A210RZX1"/>
<gene>
    <name evidence="9" type="ORF">B6A14_00810</name>
</gene>
<dbReference type="NCBIfam" id="TIGR01988">
    <property type="entry name" value="Ubi-OHases"/>
    <property type="match status" value="1"/>
</dbReference>
<comment type="similarity">
    <text evidence="3">Belongs to the AlaDH/PNT family.</text>
</comment>
<comment type="pathway">
    <text evidence="1">Cofactor biosynthesis; ubiquinone biosynthesis.</text>
</comment>
<dbReference type="SUPFAM" id="SSF51735">
    <property type="entry name" value="NAD(P)-binding Rossmann-fold domains"/>
    <property type="match status" value="1"/>
</dbReference>
<feature type="domain" description="Alanine dehydrogenase/pyridine nucleotide transhydrogenase N-terminal" evidence="8">
    <location>
        <begin position="4"/>
        <end position="137"/>
    </location>
</feature>
<evidence type="ECO:0000256" key="6">
    <source>
        <dbReference type="ARBA" id="ARBA00023027"/>
    </source>
</evidence>
<dbReference type="GO" id="GO:0006744">
    <property type="term" value="P:ubiquinone biosynthetic process"/>
    <property type="evidence" value="ECO:0007669"/>
    <property type="project" value="UniProtKB-UniPathway"/>
</dbReference>
<dbReference type="GO" id="GO:0042853">
    <property type="term" value="P:L-alanine catabolic process"/>
    <property type="evidence" value="ECO:0007669"/>
    <property type="project" value="UniProtKB-UniPathway"/>
</dbReference>
<dbReference type="EMBL" id="NAIA01000001">
    <property type="protein sequence ID" value="OWF66555.1"/>
    <property type="molecule type" value="Genomic_DNA"/>
</dbReference>
<dbReference type="Gene3D" id="3.30.9.10">
    <property type="entry name" value="D-Amino Acid Oxidase, subunit A, domain 2"/>
    <property type="match status" value="1"/>
</dbReference>
<dbReference type="GO" id="GO:0005886">
    <property type="term" value="C:plasma membrane"/>
    <property type="evidence" value="ECO:0007669"/>
    <property type="project" value="TreeGrafter"/>
</dbReference>
<dbReference type="InterPro" id="IPR007886">
    <property type="entry name" value="AlaDH/PNT_N"/>
</dbReference>
<dbReference type="UniPathway" id="UPA00527">
    <property type="reaction ID" value="UER00585"/>
</dbReference>
<dbReference type="NCBIfam" id="TIGR00518">
    <property type="entry name" value="alaDH"/>
    <property type="match status" value="1"/>
</dbReference>
<dbReference type="PANTHER" id="PTHR42795:SF1">
    <property type="entry name" value="ALANINE DEHYDROGENASE"/>
    <property type="match status" value="1"/>
</dbReference>
<organism evidence="9 10">
    <name type="scientific">Polynucleobacter hirudinilacicola</name>
    <dbReference type="NCBI Taxonomy" id="1743166"/>
    <lineage>
        <taxon>Bacteria</taxon>
        <taxon>Pseudomonadati</taxon>
        <taxon>Pseudomonadota</taxon>
        <taxon>Betaproteobacteria</taxon>
        <taxon>Burkholderiales</taxon>
        <taxon>Burkholderiaceae</taxon>
        <taxon>Polynucleobacter</taxon>
    </lineage>
</organism>
<dbReference type="GO" id="GO:0000286">
    <property type="term" value="F:alanine dehydrogenase activity"/>
    <property type="evidence" value="ECO:0007669"/>
    <property type="project" value="UniProtKB-EC"/>
</dbReference>
<dbReference type="FunFam" id="3.40.50.720:FF:000049">
    <property type="entry name" value="Alanine dehydrogenase"/>
    <property type="match status" value="1"/>
</dbReference>
<keyword evidence="6" id="KW-0520">NAD</keyword>
<evidence type="ECO:0000313" key="10">
    <source>
        <dbReference type="Proteomes" id="UP000196880"/>
    </source>
</evidence>
<evidence type="ECO:0000259" key="7">
    <source>
        <dbReference type="SMART" id="SM01002"/>
    </source>
</evidence>
<evidence type="ECO:0000256" key="1">
    <source>
        <dbReference type="ARBA" id="ARBA00004749"/>
    </source>
</evidence>
<name>A0A210RZX1_9BURK</name>
<dbReference type="InterPro" id="IPR002938">
    <property type="entry name" value="FAD-bd"/>
</dbReference>
<dbReference type="Proteomes" id="UP000196880">
    <property type="component" value="Unassembled WGS sequence"/>
</dbReference>
<evidence type="ECO:0000256" key="4">
    <source>
        <dbReference type="ARBA" id="ARBA00012897"/>
    </source>
</evidence>
<keyword evidence="5" id="KW-0560">Oxidoreductase</keyword>
<dbReference type="PANTHER" id="PTHR42795">
    <property type="entry name" value="ALANINE DEHYDROGENASE"/>
    <property type="match status" value="1"/>
</dbReference>
<keyword evidence="10" id="KW-1185">Reference proteome</keyword>
<dbReference type="RefSeq" id="WP_087908583.1">
    <property type="nucleotide sequence ID" value="NZ_NAIA01000001.1"/>
</dbReference>
<protein>
    <recommendedName>
        <fullName evidence="4">alanine dehydrogenase</fullName>
        <ecNumber evidence="4">1.4.1.1</ecNumber>
    </recommendedName>
</protein>
<dbReference type="GO" id="GO:0071949">
    <property type="term" value="F:FAD binding"/>
    <property type="evidence" value="ECO:0007669"/>
    <property type="project" value="InterPro"/>
</dbReference>
<dbReference type="InterPro" id="IPR036291">
    <property type="entry name" value="NAD(P)-bd_dom_sf"/>
</dbReference>
<comment type="caution">
    <text evidence="9">The sequence shown here is derived from an EMBL/GenBank/DDBJ whole genome shotgun (WGS) entry which is preliminary data.</text>
</comment>
<dbReference type="InterPro" id="IPR010971">
    <property type="entry name" value="UbiH/COQ6"/>
</dbReference>
<dbReference type="CDD" id="cd05305">
    <property type="entry name" value="L-AlaDH"/>
    <property type="match status" value="1"/>
</dbReference>
<dbReference type="Gene3D" id="3.40.50.720">
    <property type="entry name" value="NAD(P)-binding Rossmann-like Domain"/>
    <property type="match status" value="2"/>
</dbReference>
<dbReference type="SUPFAM" id="SSF52283">
    <property type="entry name" value="Formate/glycerate dehydrogenase catalytic domain-like"/>
    <property type="match status" value="1"/>
</dbReference>
<evidence type="ECO:0000259" key="8">
    <source>
        <dbReference type="SMART" id="SM01003"/>
    </source>
</evidence>
<dbReference type="SUPFAM" id="SSF51905">
    <property type="entry name" value="FAD/NAD(P)-binding domain"/>
    <property type="match status" value="1"/>
</dbReference>
<dbReference type="InterPro" id="IPR018168">
    <property type="entry name" value="Ubi_Hdrlase_CS"/>
</dbReference>
<dbReference type="Pfam" id="PF01494">
    <property type="entry name" value="FAD_binding_3"/>
    <property type="match status" value="1"/>
</dbReference>
<dbReference type="SMART" id="SM01002">
    <property type="entry name" value="AlaDh_PNT_C"/>
    <property type="match status" value="1"/>
</dbReference>
<dbReference type="PROSITE" id="PS00836">
    <property type="entry name" value="ALADH_PNT_1"/>
    <property type="match status" value="1"/>
</dbReference>
<sequence>MIIGVPQEVKNNEFRVGLTPGNVSGLCKQGHTVLVQRGAGEQIGLTDESYRIAGASLIDSAAEVFHKAEMIVKVKEPQAQECAMLREDQILFTYLHLAPDPKQTKALLDSGATCIAYETVTAVNGALPLLAPMSEVAGRMSIQAAASHLEKTHGGLGVLMAGVPGVSPAKIVILGCGVVGRNALQMAVGMGADICIFDRDIDRLRQIDMHYGNRVRTFYSDNLLIEQEVCEADVVIGAVLLPGGAAPKLVTHEMVKKMKPGSVVVDVAIDQGGCFETSRPTTHADPTFLVDDVLHYCVANMPGAVARTSTFALTNATYPFVEALANRGVMKALSIDHHLRNGLSVHRGGIALSHGSKLLLDTIHAWPTECADIHRVHVSQAGRFGRALMTREELNQEALGHIIRYRDIHMTLRQTLRSIQDKSTHFKWLHIGKEDNPVSTNAKCIVHAEGGLFKTQDWVESGRDYGQSALVGLVEVENAAPYQAWERFTSEGPLAVLPSHYGPHILNLVWCGSPESSQQRLQLSDTDFLESLQKEFGSRIGRFLKIQDRRLYELGLNYRKEITKDNEVWIGNAAQTLHPVAGQGLNLGLRDAFLLAEKLVGVFSGAAENQTPGDIQHALESYAQSRKVDRTTTIGLTDFMARVFTSNLAPVVIARGLALSALQWLPPVKTALARQMMFGRR</sequence>
<accession>A0A210RZX1</accession>